<evidence type="ECO:0000313" key="2">
    <source>
        <dbReference type="EMBL" id="UUY02516.1"/>
    </source>
</evidence>
<protein>
    <recommendedName>
        <fullName evidence="4">Acyl-CoA desaturase</fullName>
    </recommendedName>
</protein>
<feature type="region of interest" description="Disordered" evidence="1">
    <location>
        <begin position="1"/>
        <end position="28"/>
    </location>
</feature>
<dbReference type="EMBL" id="CP088295">
    <property type="protein sequence ID" value="UUY02516.1"/>
    <property type="molecule type" value="Genomic_DNA"/>
</dbReference>
<organism evidence="2 3">
    <name type="scientific">Svornostia abyssi</name>
    <dbReference type="NCBI Taxonomy" id="2898438"/>
    <lineage>
        <taxon>Bacteria</taxon>
        <taxon>Bacillati</taxon>
        <taxon>Actinomycetota</taxon>
        <taxon>Thermoleophilia</taxon>
        <taxon>Solirubrobacterales</taxon>
        <taxon>Baekduiaceae</taxon>
        <taxon>Svornostia</taxon>
    </lineage>
</organism>
<keyword evidence="3" id="KW-1185">Reference proteome</keyword>
<name>A0ABY5PD02_9ACTN</name>
<evidence type="ECO:0000256" key="1">
    <source>
        <dbReference type="SAM" id="MobiDB-lite"/>
    </source>
</evidence>
<proteinExistence type="predicted"/>
<evidence type="ECO:0000313" key="3">
    <source>
        <dbReference type="Proteomes" id="UP001058860"/>
    </source>
</evidence>
<feature type="compositionally biased region" description="Basic and acidic residues" evidence="1">
    <location>
        <begin position="1"/>
        <end position="10"/>
    </location>
</feature>
<dbReference type="Proteomes" id="UP001058860">
    <property type="component" value="Chromosome"/>
</dbReference>
<reference evidence="3" key="1">
    <citation type="submission" date="2021-11" db="EMBL/GenBank/DDBJ databases">
        <title>Cultivation dependent microbiological survey of springs from the worlds oldest radium mine currently devoted to the extraction of radon-saturated water.</title>
        <authorList>
            <person name="Kapinusova G."/>
            <person name="Smrhova T."/>
            <person name="Strejcek M."/>
            <person name="Suman J."/>
            <person name="Jani K."/>
            <person name="Pajer P."/>
            <person name="Uhlik O."/>
        </authorList>
    </citation>
    <scope>NUCLEOTIDE SEQUENCE [LARGE SCALE GENOMIC DNA]</scope>
    <source>
        <strain evidence="3">J379</strain>
    </source>
</reference>
<dbReference type="RefSeq" id="WP_353863043.1">
    <property type="nucleotide sequence ID" value="NZ_CP088295.1"/>
</dbReference>
<gene>
    <name evidence="2" type="ORF">LRS13_17685</name>
</gene>
<accession>A0ABY5PD02</accession>
<evidence type="ECO:0008006" key="4">
    <source>
        <dbReference type="Google" id="ProtNLM"/>
    </source>
</evidence>
<sequence length="193" mass="21857">MASRPRREATRPVLEAAPPSPPAPHLSDDDLAELARELDAIRDAAMADLGADDAAYIRRVIAAQRQLEVAGRLLLLFARRRPALIGGTALLAAAKVLENMEIGHNVMHGQWDWMRDPEIHSTTWEWDAVSTARSWKHAHNYQHHTYTNVVGKDRDLGYSAMRVDDDQPWHPVYLLQPVYFFLMALTFEWGIAI</sequence>